<feature type="region of interest" description="Disordered" evidence="3">
    <location>
        <begin position="1"/>
        <end position="21"/>
    </location>
</feature>
<name>A0ABQ8GS26_9PEZI</name>
<feature type="compositionally biased region" description="Polar residues" evidence="3">
    <location>
        <begin position="1"/>
        <end position="10"/>
    </location>
</feature>
<dbReference type="PANTHER" id="PTHR33365:SF4">
    <property type="entry name" value="CYCLOCHLOROTINE BIOSYNTHESIS PROTEIN O"/>
    <property type="match status" value="1"/>
</dbReference>
<gene>
    <name evidence="5" type="ORF">B0J12DRAFT_641232</name>
</gene>
<evidence type="ECO:0000313" key="6">
    <source>
        <dbReference type="Proteomes" id="UP000774617"/>
    </source>
</evidence>
<keyword evidence="6" id="KW-1185">Reference proteome</keyword>
<keyword evidence="4" id="KW-0472">Membrane</keyword>
<feature type="compositionally biased region" description="Basic and acidic residues" evidence="3">
    <location>
        <begin position="264"/>
        <end position="273"/>
    </location>
</feature>
<feature type="region of interest" description="Disordered" evidence="3">
    <location>
        <begin position="244"/>
        <end position="273"/>
    </location>
</feature>
<evidence type="ECO:0000256" key="3">
    <source>
        <dbReference type="SAM" id="MobiDB-lite"/>
    </source>
</evidence>
<feature type="transmembrane region" description="Helical" evidence="4">
    <location>
        <begin position="52"/>
        <end position="76"/>
    </location>
</feature>
<evidence type="ECO:0000256" key="1">
    <source>
        <dbReference type="ARBA" id="ARBA00004685"/>
    </source>
</evidence>
<dbReference type="PANTHER" id="PTHR33365">
    <property type="entry name" value="YALI0B05434P"/>
    <property type="match status" value="1"/>
</dbReference>
<keyword evidence="4" id="KW-1133">Transmembrane helix</keyword>
<reference evidence="5 6" key="1">
    <citation type="journal article" date="2021" name="Nat. Commun.">
        <title>Genetic determinants of endophytism in the Arabidopsis root mycobiome.</title>
        <authorList>
            <person name="Mesny F."/>
            <person name="Miyauchi S."/>
            <person name="Thiergart T."/>
            <person name="Pickel B."/>
            <person name="Atanasova L."/>
            <person name="Karlsson M."/>
            <person name="Huettel B."/>
            <person name="Barry K.W."/>
            <person name="Haridas S."/>
            <person name="Chen C."/>
            <person name="Bauer D."/>
            <person name="Andreopoulos W."/>
            <person name="Pangilinan J."/>
            <person name="LaButti K."/>
            <person name="Riley R."/>
            <person name="Lipzen A."/>
            <person name="Clum A."/>
            <person name="Drula E."/>
            <person name="Henrissat B."/>
            <person name="Kohler A."/>
            <person name="Grigoriev I.V."/>
            <person name="Martin F.M."/>
            <person name="Hacquard S."/>
        </authorList>
    </citation>
    <scope>NUCLEOTIDE SEQUENCE [LARGE SCALE GENOMIC DNA]</scope>
    <source>
        <strain evidence="5 6">MPI-SDFR-AT-0080</strain>
    </source>
</reference>
<dbReference type="InterPro" id="IPR021765">
    <property type="entry name" value="UstYa-like"/>
</dbReference>
<comment type="caution">
    <text evidence="5">The sequence shown here is derived from an EMBL/GenBank/DDBJ whole genome shotgun (WGS) entry which is preliminary data.</text>
</comment>
<proteinExistence type="inferred from homology"/>
<comment type="pathway">
    <text evidence="1">Mycotoxin biosynthesis.</text>
</comment>
<evidence type="ECO:0000256" key="4">
    <source>
        <dbReference type="SAM" id="Phobius"/>
    </source>
</evidence>
<evidence type="ECO:0000256" key="2">
    <source>
        <dbReference type="ARBA" id="ARBA00035112"/>
    </source>
</evidence>
<accession>A0ABQ8GS26</accession>
<sequence>MYKLKSQQNRASSEEELASTSSAMEEDNRFLLDEKRGFKTARRSCRWLNWKMAAVAFNLLFFVGGISVWGHVLVLLKSLRCDTQPETDHFEPDLLYNSRVTFQPHSYMGGAPSNATDEMWQRLSPPGDGIVEVPNEFTANLPASLAAPNNPDSHKVYGVSMFHQLHCLNFLRFAYYPDAVTDMSPDEVVFHRDHCLDYIRQAIMCAGDTTFEPLTQVGINGMGATHQCRDFDRLFSWAYEHRSDKEHGSGYKGGKVTHTPGHRNHFDNEEHGN</sequence>
<comment type="similarity">
    <text evidence="2">Belongs to the ustYa family.</text>
</comment>
<dbReference type="EMBL" id="JAGTJR010000002">
    <property type="protein sequence ID" value="KAH7063029.1"/>
    <property type="molecule type" value="Genomic_DNA"/>
</dbReference>
<evidence type="ECO:0000313" key="5">
    <source>
        <dbReference type="EMBL" id="KAH7063029.1"/>
    </source>
</evidence>
<organism evidence="5 6">
    <name type="scientific">Macrophomina phaseolina</name>
    <dbReference type="NCBI Taxonomy" id="35725"/>
    <lineage>
        <taxon>Eukaryota</taxon>
        <taxon>Fungi</taxon>
        <taxon>Dikarya</taxon>
        <taxon>Ascomycota</taxon>
        <taxon>Pezizomycotina</taxon>
        <taxon>Dothideomycetes</taxon>
        <taxon>Dothideomycetes incertae sedis</taxon>
        <taxon>Botryosphaeriales</taxon>
        <taxon>Botryosphaeriaceae</taxon>
        <taxon>Macrophomina</taxon>
    </lineage>
</organism>
<dbReference type="Pfam" id="PF11807">
    <property type="entry name" value="UstYa"/>
    <property type="match status" value="1"/>
</dbReference>
<protein>
    <recommendedName>
        <fullName evidence="7">Oxidase ustYa</fullName>
    </recommendedName>
</protein>
<dbReference type="Proteomes" id="UP000774617">
    <property type="component" value="Unassembled WGS sequence"/>
</dbReference>
<keyword evidence="4" id="KW-0812">Transmembrane</keyword>
<evidence type="ECO:0008006" key="7">
    <source>
        <dbReference type="Google" id="ProtNLM"/>
    </source>
</evidence>